<keyword evidence="3" id="KW-1185">Reference proteome</keyword>
<dbReference type="AlphaFoldDB" id="A0A1Y1ZR85"/>
<evidence type="ECO:0000256" key="1">
    <source>
        <dbReference type="SAM" id="MobiDB-lite"/>
    </source>
</evidence>
<organism evidence="2 3">
    <name type="scientific">Clohesyomyces aquaticus</name>
    <dbReference type="NCBI Taxonomy" id="1231657"/>
    <lineage>
        <taxon>Eukaryota</taxon>
        <taxon>Fungi</taxon>
        <taxon>Dikarya</taxon>
        <taxon>Ascomycota</taxon>
        <taxon>Pezizomycotina</taxon>
        <taxon>Dothideomycetes</taxon>
        <taxon>Pleosporomycetidae</taxon>
        <taxon>Pleosporales</taxon>
        <taxon>Lindgomycetaceae</taxon>
        <taxon>Clohesyomyces</taxon>
    </lineage>
</organism>
<comment type="caution">
    <text evidence="2">The sequence shown here is derived from an EMBL/GenBank/DDBJ whole genome shotgun (WGS) entry which is preliminary data.</text>
</comment>
<gene>
    <name evidence="2" type="ORF">BCR34DRAFT_297954</name>
</gene>
<name>A0A1Y1ZR85_9PLEO</name>
<feature type="compositionally biased region" description="Polar residues" evidence="1">
    <location>
        <begin position="28"/>
        <end position="37"/>
    </location>
</feature>
<protein>
    <submittedName>
        <fullName evidence="2">Uncharacterized protein</fullName>
    </submittedName>
</protein>
<evidence type="ECO:0000313" key="2">
    <source>
        <dbReference type="EMBL" id="ORY12517.1"/>
    </source>
</evidence>
<feature type="region of interest" description="Disordered" evidence="1">
    <location>
        <begin position="1"/>
        <end position="42"/>
    </location>
</feature>
<accession>A0A1Y1ZR85</accession>
<reference evidence="2 3" key="1">
    <citation type="submission" date="2016-07" db="EMBL/GenBank/DDBJ databases">
        <title>Pervasive Adenine N6-methylation of Active Genes in Fungi.</title>
        <authorList>
            <consortium name="DOE Joint Genome Institute"/>
            <person name="Mondo S.J."/>
            <person name="Dannebaum R.O."/>
            <person name="Kuo R.C."/>
            <person name="Labutti K."/>
            <person name="Haridas S."/>
            <person name="Kuo A."/>
            <person name="Salamov A."/>
            <person name="Ahrendt S.R."/>
            <person name="Lipzen A."/>
            <person name="Sullivan W."/>
            <person name="Andreopoulos W.B."/>
            <person name="Clum A."/>
            <person name="Lindquist E."/>
            <person name="Daum C."/>
            <person name="Ramamoorthy G.K."/>
            <person name="Gryganskyi A."/>
            <person name="Culley D."/>
            <person name="Magnuson J.K."/>
            <person name="James T.Y."/>
            <person name="O'Malley M.A."/>
            <person name="Stajich J.E."/>
            <person name="Spatafora J.W."/>
            <person name="Visel A."/>
            <person name="Grigoriev I.V."/>
        </authorList>
    </citation>
    <scope>NUCLEOTIDE SEQUENCE [LARGE SCALE GENOMIC DNA]</scope>
    <source>
        <strain evidence="2 3">CBS 115471</strain>
    </source>
</reference>
<proteinExistence type="predicted"/>
<dbReference type="Proteomes" id="UP000193144">
    <property type="component" value="Unassembled WGS sequence"/>
</dbReference>
<evidence type="ECO:0000313" key="3">
    <source>
        <dbReference type="Proteomes" id="UP000193144"/>
    </source>
</evidence>
<dbReference type="EMBL" id="MCFA01000050">
    <property type="protein sequence ID" value="ORY12517.1"/>
    <property type="molecule type" value="Genomic_DNA"/>
</dbReference>
<sequence>MESVQAHAHPTALPIPSQSPELRRSLLHSESPTPSEISDSEYETAEEYLTYPTPPDPIIESMVGRIPRGLDALGLEFQGIAAGLRLDGWNERGRTVRLRKNQSGGLRAEVGESEEVCIAVHPSVMRWLSCCAIVSSGARTCVCKWQTGQILTRDLGWGGTRNSAWKGGRKGRLLATRLYRLVELRAPSLPLQPVPTTSRRAKLELLR</sequence>